<feature type="transmembrane region" description="Helical" evidence="1">
    <location>
        <begin position="294"/>
        <end position="324"/>
    </location>
</feature>
<dbReference type="GO" id="GO:0006508">
    <property type="term" value="P:proteolysis"/>
    <property type="evidence" value="ECO:0007669"/>
    <property type="project" value="UniProtKB-KW"/>
</dbReference>
<feature type="transmembrane region" description="Helical" evidence="1">
    <location>
        <begin position="20"/>
        <end position="37"/>
    </location>
</feature>
<feature type="transmembrane region" description="Helical" evidence="1">
    <location>
        <begin position="57"/>
        <end position="79"/>
    </location>
</feature>
<keyword evidence="1" id="KW-0472">Membrane</keyword>
<evidence type="ECO:0000259" key="2">
    <source>
        <dbReference type="Pfam" id="PF02517"/>
    </source>
</evidence>
<dbReference type="PANTHER" id="PTHR36435:SF1">
    <property type="entry name" value="CAAX AMINO TERMINAL PROTEASE FAMILY PROTEIN"/>
    <property type="match status" value="1"/>
</dbReference>
<feature type="transmembrane region" description="Helical" evidence="1">
    <location>
        <begin position="248"/>
        <end position="267"/>
    </location>
</feature>
<feature type="transmembrane region" description="Helical" evidence="1">
    <location>
        <begin position="122"/>
        <end position="140"/>
    </location>
</feature>
<evidence type="ECO:0000256" key="1">
    <source>
        <dbReference type="SAM" id="Phobius"/>
    </source>
</evidence>
<keyword evidence="3" id="KW-0645">Protease</keyword>
<dbReference type="GO" id="GO:0080120">
    <property type="term" value="P:CAAX-box protein maturation"/>
    <property type="evidence" value="ECO:0007669"/>
    <property type="project" value="UniProtKB-ARBA"/>
</dbReference>
<feature type="transmembrane region" description="Helical" evidence="1">
    <location>
        <begin position="91"/>
        <end position="110"/>
    </location>
</feature>
<proteinExistence type="predicted"/>
<accession>A0A8S5NX19</accession>
<reference evidence="3" key="1">
    <citation type="journal article" date="2021" name="Proc. Natl. Acad. Sci. U.S.A.">
        <title>A Catalog of Tens of Thousands of Viruses from Human Metagenomes Reveals Hidden Associations with Chronic Diseases.</title>
        <authorList>
            <person name="Tisza M.J."/>
            <person name="Buck C.B."/>
        </authorList>
    </citation>
    <scope>NUCLEOTIDE SEQUENCE</scope>
    <source>
        <strain evidence="3">CtcaJ26</strain>
    </source>
</reference>
<dbReference type="InterPro" id="IPR003675">
    <property type="entry name" value="Rce1/LyrA-like_dom"/>
</dbReference>
<dbReference type="InterPro" id="IPR052710">
    <property type="entry name" value="CAAX_protease"/>
</dbReference>
<dbReference type="Pfam" id="PF02517">
    <property type="entry name" value="Rce1-like"/>
    <property type="match status" value="1"/>
</dbReference>
<dbReference type="PANTHER" id="PTHR36435">
    <property type="entry name" value="SLR1288 PROTEIN"/>
    <property type="match status" value="1"/>
</dbReference>
<feature type="domain" description="CAAX prenyl protease 2/Lysostaphin resistance protein A-like" evidence="2">
    <location>
        <begin position="125"/>
        <end position="227"/>
    </location>
</feature>
<evidence type="ECO:0000313" key="3">
    <source>
        <dbReference type="EMBL" id="DAD99305.1"/>
    </source>
</evidence>
<feature type="transmembrane region" description="Helical" evidence="1">
    <location>
        <begin position="161"/>
        <end position="180"/>
    </location>
</feature>
<sequence length="379" mass="41767">MRRFKVMKQKLRNLSAPANIIFAILAVFIFIAPLQWSGKVLGLIPGMEKADDYLLQAIVETVILVIFLGITYLFGLWDIFKENAAGWTRSLYTGGFFIVYCLYAVVSGIYMCFLSEHGDVKAFYNIIFFFIAVCLVGLVEELVFRGLVFNLLLRAFPKTKGGITGAVVLGGVLFGLMHFSNMGAGVKFSSCLIQVISAGLMGVLFCMIYASTRNFWMLAIFHTVVDMGGLLSSGIFEGGGVADRINEFSSMNCVAFIVLGIPMFVMLRKSRRIRLEMLYNNETIIDDEREGAKLAVVSLVLGICSIIFSFFGYLMGLGIVGMLASKMSKRAKQYNNAIATAGMITSIIGFVLSVICTIGMMVLFASGMYDRLVNMSMLQ</sequence>
<name>A0A8S5NX19_9CAUD</name>
<feature type="transmembrane region" description="Helical" evidence="1">
    <location>
        <begin position="344"/>
        <end position="369"/>
    </location>
</feature>
<dbReference type="EMBL" id="BK015280">
    <property type="protein sequence ID" value="DAD99305.1"/>
    <property type="molecule type" value="Genomic_DNA"/>
</dbReference>
<feature type="transmembrane region" description="Helical" evidence="1">
    <location>
        <begin position="192"/>
        <end position="210"/>
    </location>
</feature>
<organism evidence="3">
    <name type="scientific">Myoviridae sp. ctcaJ26</name>
    <dbReference type="NCBI Taxonomy" id="2825138"/>
    <lineage>
        <taxon>Viruses</taxon>
        <taxon>Duplodnaviria</taxon>
        <taxon>Heunggongvirae</taxon>
        <taxon>Uroviricota</taxon>
        <taxon>Caudoviricetes</taxon>
    </lineage>
</organism>
<feature type="transmembrane region" description="Helical" evidence="1">
    <location>
        <begin position="215"/>
        <end position="236"/>
    </location>
</feature>
<keyword evidence="1" id="KW-0812">Transmembrane</keyword>
<dbReference type="GO" id="GO:0004175">
    <property type="term" value="F:endopeptidase activity"/>
    <property type="evidence" value="ECO:0007669"/>
    <property type="project" value="UniProtKB-ARBA"/>
</dbReference>
<protein>
    <submittedName>
        <fullName evidence="3">CAAX protease self-immunity</fullName>
    </submittedName>
</protein>
<keyword evidence="3" id="KW-0378">Hydrolase</keyword>
<keyword evidence="1" id="KW-1133">Transmembrane helix</keyword>